<dbReference type="EMBL" id="KZ824663">
    <property type="protein sequence ID" value="RAK74956.1"/>
    <property type="molecule type" value="Genomic_DNA"/>
</dbReference>
<gene>
    <name evidence="1" type="ORF">BO72DRAFT_450235</name>
</gene>
<reference evidence="1 2" key="1">
    <citation type="submission" date="2018-02" db="EMBL/GenBank/DDBJ databases">
        <title>The genomes of Aspergillus section Nigri reveals drivers in fungal speciation.</title>
        <authorList>
            <consortium name="DOE Joint Genome Institute"/>
            <person name="Vesth T.C."/>
            <person name="Nybo J."/>
            <person name="Theobald S."/>
            <person name="Brandl J."/>
            <person name="Frisvad J.C."/>
            <person name="Nielsen K.F."/>
            <person name="Lyhne E.K."/>
            <person name="Kogle M.E."/>
            <person name="Kuo A."/>
            <person name="Riley R."/>
            <person name="Clum A."/>
            <person name="Nolan M."/>
            <person name="Lipzen A."/>
            <person name="Salamov A."/>
            <person name="Henrissat B."/>
            <person name="Wiebenga A."/>
            <person name="De vries R.P."/>
            <person name="Grigoriev I.V."/>
            <person name="Mortensen U.H."/>
            <person name="Andersen M.R."/>
            <person name="Baker S.E."/>
        </authorList>
    </citation>
    <scope>NUCLEOTIDE SEQUENCE [LARGE SCALE GENOMIC DNA]</scope>
    <source>
        <strain evidence="1 2">CBS 313.89</strain>
    </source>
</reference>
<keyword evidence="2" id="KW-1185">Reference proteome</keyword>
<name>A0A8G1VX75_9EURO</name>
<dbReference type="AlphaFoldDB" id="A0A8G1VX75"/>
<evidence type="ECO:0000313" key="2">
    <source>
        <dbReference type="Proteomes" id="UP000249789"/>
    </source>
</evidence>
<dbReference type="VEuPathDB" id="FungiDB:BO72DRAFT_450235"/>
<organism evidence="1 2">
    <name type="scientific">Aspergillus fijiensis CBS 313.89</name>
    <dbReference type="NCBI Taxonomy" id="1448319"/>
    <lineage>
        <taxon>Eukaryota</taxon>
        <taxon>Fungi</taxon>
        <taxon>Dikarya</taxon>
        <taxon>Ascomycota</taxon>
        <taxon>Pezizomycotina</taxon>
        <taxon>Eurotiomycetes</taxon>
        <taxon>Eurotiomycetidae</taxon>
        <taxon>Eurotiales</taxon>
        <taxon>Aspergillaceae</taxon>
        <taxon>Aspergillus</taxon>
    </lineage>
</organism>
<evidence type="ECO:0000313" key="1">
    <source>
        <dbReference type="EMBL" id="RAK74956.1"/>
    </source>
</evidence>
<protein>
    <submittedName>
        <fullName evidence="1">Uncharacterized protein</fullName>
    </submittedName>
</protein>
<proteinExistence type="predicted"/>
<sequence>MLSPLFVAGSHSSRPLHHDFVRLRLCVLRSGECIANLGPLLKILDERWRGQKQSEDDRSVDSIEYTPVSVCVLFRV</sequence>
<accession>A0A8G1VX75</accession>
<dbReference type="GeneID" id="63862539"/>
<feature type="non-terminal residue" evidence="1">
    <location>
        <position position="76"/>
    </location>
</feature>
<dbReference type="Proteomes" id="UP000249789">
    <property type="component" value="Unassembled WGS sequence"/>
</dbReference>
<dbReference type="RefSeq" id="XP_040798966.1">
    <property type="nucleotide sequence ID" value="XM_040945206.1"/>
</dbReference>